<dbReference type="InterPro" id="IPR016024">
    <property type="entry name" value="ARM-type_fold"/>
</dbReference>
<accession>A0A938BKZ3</accession>
<name>A0A938BKZ3_UNCEI</name>
<proteinExistence type="predicted"/>
<evidence type="ECO:0000313" key="2">
    <source>
        <dbReference type="Proteomes" id="UP000748308"/>
    </source>
</evidence>
<dbReference type="AlphaFoldDB" id="A0A938BKZ3"/>
<dbReference type="Proteomes" id="UP000748308">
    <property type="component" value="Unassembled WGS sequence"/>
</dbReference>
<dbReference type="SUPFAM" id="SSF48371">
    <property type="entry name" value="ARM repeat"/>
    <property type="match status" value="1"/>
</dbReference>
<sequence length="342" mass="38255">MTTRTALYSEPGAEQGPVAVSEGAGKHLDEAARAVASAHPSAGPILQLLQTRVDRALECDTPDLLIGTLAAVAAQRPAMESAGLKTHAFRELRQGLGSASARRKAWTWTRICASRPEAEARELACALLDTFWRDHRKEVERIALNLARDEDREVRLYAASTIARIIRSSFRANVRYLRAWSRHADPSVRRQVIIATVAVADEEHPEWARLLLDMLEPHLSDRDPYIRRNLGPFALGQGMLRVYPQETLDRLEKWLQSDNEIVRWNVAMAFTAPIGALALERGLEILRLLAADPRRFVWGAAALAIKNLATLRPRRVRPVLRQWMKDPALRVAVSTALNASVR</sequence>
<dbReference type="Pfam" id="PF13646">
    <property type="entry name" value="HEAT_2"/>
    <property type="match status" value="1"/>
</dbReference>
<reference evidence="1" key="1">
    <citation type="submission" date="2019-03" db="EMBL/GenBank/DDBJ databases">
        <title>Lake Tanganyika Metagenome-Assembled Genomes (MAGs).</title>
        <authorList>
            <person name="Tran P."/>
        </authorList>
    </citation>
    <scope>NUCLEOTIDE SEQUENCE</scope>
    <source>
        <strain evidence="1">M_DeepCast_400m_m2_100</strain>
    </source>
</reference>
<gene>
    <name evidence="1" type="ORF">FJY75_01625</name>
</gene>
<dbReference type="EMBL" id="VGIY01000020">
    <property type="protein sequence ID" value="MBM3316529.1"/>
    <property type="molecule type" value="Genomic_DNA"/>
</dbReference>
<protein>
    <submittedName>
        <fullName evidence="1">HEAT repeat domain-containing protein</fullName>
    </submittedName>
</protein>
<organism evidence="1 2">
    <name type="scientific">Eiseniibacteriota bacterium</name>
    <dbReference type="NCBI Taxonomy" id="2212470"/>
    <lineage>
        <taxon>Bacteria</taxon>
        <taxon>Candidatus Eiseniibacteriota</taxon>
    </lineage>
</organism>
<evidence type="ECO:0000313" key="1">
    <source>
        <dbReference type="EMBL" id="MBM3316529.1"/>
    </source>
</evidence>
<dbReference type="InterPro" id="IPR011989">
    <property type="entry name" value="ARM-like"/>
</dbReference>
<dbReference type="Gene3D" id="1.25.10.90">
    <property type="match status" value="1"/>
</dbReference>
<comment type="caution">
    <text evidence="1">The sequence shown here is derived from an EMBL/GenBank/DDBJ whole genome shotgun (WGS) entry which is preliminary data.</text>
</comment>
<dbReference type="Gene3D" id="1.25.10.10">
    <property type="entry name" value="Leucine-rich Repeat Variant"/>
    <property type="match status" value="1"/>
</dbReference>